<accession>A0A372LQX9</accession>
<dbReference type="AlphaFoldDB" id="A0A372LQX9"/>
<evidence type="ECO:0000256" key="3">
    <source>
        <dbReference type="ARBA" id="ARBA00022692"/>
    </source>
</evidence>
<gene>
    <name evidence="8" type="ORF">D0469_05600</name>
</gene>
<feature type="transmembrane region" description="Helical" evidence="6">
    <location>
        <begin position="15"/>
        <end position="38"/>
    </location>
</feature>
<dbReference type="PANTHER" id="PTHR12677:SF55">
    <property type="entry name" value="UNDECAPRENYL PHOSPHATE TRANSPORTER SAOUHSC_00901-RELATED"/>
    <property type="match status" value="1"/>
</dbReference>
<dbReference type="InterPro" id="IPR032816">
    <property type="entry name" value="VTT_dom"/>
</dbReference>
<evidence type="ECO:0000256" key="1">
    <source>
        <dbReference type="ARBA" id="ARBA00004651"/>
    </source>
</evidence>
<reference evidence="8 9" key="1">
    <citation type="submission" date="2018-08" db="EMBL/GenBank/DDBJ databases">
        <title>Bacillus chawlae sp. nov., Bacillus glennii sp. nov., and Bacillus saganii sp. nov. Isolated from the Vehicle Assembly Building at Kennedy Space Center where the Viking Spacecraft were Assembled.</title>
        <authorList>
            <person name="Seuylemezian A."/>
            <person name="Vaishampayan P."/>
        </authorList>
    </citation>
    <scope>NUCLEOTIDE SEQUENCE [LARGE SCALE GENOMIC DNA]</scope>
    <source>
        <strain evidence="8 9">V47-23a</strain>
    </source>
</reference>
<keyword evidence="9" id="KW-1185">Reference proteome</keyword>
<dbReference type="GO" id="GO:0005886">
    <property type="term" value="C:plasma membrane"/>
    <property type="evidence" value="ECO:0007669"/>
    <property type="project" value="UniProtKB-SubCell"/>
</dbReference>
<dbReference type="PANTHER" id="PTHR12677">
    <property type="entry name" value="GOLGI APPARATUS MEMBRANE PROTEIN TVP38-RELATED"/>
    <property type="match status" value="1"/>
</dbReference>
<dbReference type="Pfam" id="PF09335">
    <property type="entry name" value="VTT_dom"/>
    <property type="match status" value="1"/>
</dbReference>
<organism evidence="8 9">
    <name type="scientific">Peribacillus saganii</name>
    <dbReference type="NCBI Taxonomy" id="2303992"/>
    <lineage>
        <taxon>Bacteria</taxon>
        <taxon>Bacillati</taxon>
        <taxon>Bacillota</taxon>
        <taxon>Bacilli</taxon>
        <taxon>Bacillales</taxon>
        <taxon>Bacillaceae</taxon>
        <taxon>Peribacillus</taxon>
    </lineage>
</organism>
<evidence type="ECO:0000256" key="2">
    <source>
        <dbReference type="ARBA" id="ARBA00022475"/>
    </source>
</evidence>
<evidence type="ECO:0000256" key="5">
    <source>
        <dbReference type="ARBA" id="ARBA00023136"/>
    </source>
</evidence>
<feature type="transmembrane region" description="Helical" evidence="6">
    <location>
        <begin position="99"/>
        <end position="121"/>
    </location>
</feature>
<dbReference type="RefSeq" id="WP_117325662.1">
    <property type="nucleotide sequence ID" value="NZ_QVTE01000014.1"/>
</dbReference>
<keyword evidence="4 6" id="KW-1133">Transmembrane helix</keyword>
<evidence type="ECO:0000256" key="4">
    <source>
        <dbReference type="ARBA" id="ARBA00022989"/>
    </source>
</evidence>
<sequence>MSSVIVDWLTTSGPFAIFISILLNVVISVAGVIPSVFITAANITVFGFGTGLVISFLGECIGALVSFWLYRKGIQRLNPRILNKNKWLVKLQHTHGKDAFFIILMLRILPFIPSGMINLAAALSKTSITLCFIASSLGKLPALLIEAYSVQHVLESTMSENIILAVIAFVIFIIFYIVRKRNQSK</sequence>
<keyword evidence="5 6" id="KW-0472">Membrane</keyword>
<name>A0A372LQX9_9BACI</name>
<feature type="transmembrane region" description="Helical" evidence="6">
    <location>
        <begin position="128"/>
        <end position="150"/>
    </location>
</feature>
<dbReference type="Proteomes" id="UP000264541">
    <property type="component" value="Unassembled WGS sequence"/>
</dbReference>
<evidence type="ECO:0000313" key="9">
    <source>
        <dbReference type="Proteomes" id="UP000264541"/>
    </source>
</evidence>
<comment type="caution">
    <text evidence="8">The sequence shown here is derived from an EMBL/GenBank/DDBJ whole genome shotgun (WGS) entry which is preliminary data.</text>
</comment>
<comment type="similarity">
    <text evidence="6">Belongs to the TVP38/TMEM64 family.</text>
</comment>
<evidence type="ECO:0000313" key="8">
    <source>
        <dbReference type="EMBL" id="RFU70608.1"/>
    </source>
</evidence>
<protein>
    <recommendedName>
        <fullName evidence="6">TVP38/TMEM64 family membrane protein</fullName>
    </recommendedName>
</protein>
<comment type="subcellular location">
    <subcellularLocation>
        <location evidence="1 6">Cell membrane</location>
        <topology evidence="1 6">Multi-pass membrane protein</topology>
    </subcellularLocation>
</comment>
<keyword evidence="3 6" id="KW-0812">Transmembrane</keyword>
<dbReference type="OrthoDB" id="5471155at2"/>
<dbReference type="InterPro" id="IPR015414">
    <property type="entry name" value="TMEM64"/>
</dbReference>
<feature type="transmembrane region" description="Helical" evidence="6">
    <location>
        <begin position="162"/>
        <end position="178"/>
    </location>
</feature>
<evidence type="ECO:0000259" key="7">
    <source>
        <dbReference type="Pfam" id="PF09335"/>
    </source>
</evidence>
<feature type="transmembrane region" description="Helical" evidence="6">
    <location>
        <begin position="45"/>
        <end position="70"/>
    </location>
</feature>
<dbReference type="EMBL" id="QVTE01000014">
    <property type="protein sequence ID" value="RFU70608.1"/>
    <property type="molecule type" value="Genomic_DNA"/>
</dbReference>
<keyword evidence="2 6" id="KW-1003">Cell membrane</keyword>
<proteinExistence type="inferred from homology"/>
<feature type="domain" description="VTT" evidence="7">
    <location>
        <begin position="33"/>
        <end position="151"/>
    </location>
</feature>
<evidence type="ECO:0000256" key="6">
    <source>
        <dbReference type="RuleBase" id="RU366058"/>
    </source>
</evidence>